<dbReference type="Proteomes" id="UP000694892">
    <property type="component" value="Chromosome 9_10L"/>
</dbReference>
<dbReference type="AlphaFoldDB" id="A0A974BZR8"/>
<reference evidence="2" key="1">
    <citation type="journal article" date="2016" name="Nature">
        <title>Genome evolution in the allotetraploid frog Xenopus laevis.</title>
        <authorList>
            <person name="Session A.M."/>
            <person name="Uno Y."/>
            <person name="Kwon T."/>
            <person name="Chapman J.A."/>
            <person name="Toyoda A."/>
            <person name="Takahashi S."/>
            <person name="Fukui A."/>
            <person name="Hikosaka A."/>
            <person name="Suzuki A."/>
            <person name="Kondo M."/>
            <person name="van Heeringen S.J."/>
            <person name="Quigley I."/>
            <person name="Heinz S."/>
            <person name="Ogino H."/>
            <person name="Ochi H."/>
            <person name="Hellsten U."/>
            <person name="Lyons J.B."/>
            <person name="Simakov O."/>
            <person name="Putnam N."/>
            <person name="Stites J."/>
            <person name="Kuroki Y."/>
            <person name="Tanaka T."/>
            <person name="Michiue T."/>
            <person name="Watanabe M."/>
            <person name="Bogdanovic O."/>
            <person name="Lister R."/>
            <person name="Georgiou G."/>
            <person name="Paranjpe S.S."/>
            <person name="van Kruijsbergen I."/>
            <person name="Shu S."/>
            <person name="Carlson J."/>
            <person name="Kinoshita T."/>
            <person name="Ohta Y."/>
            <person name="Mawaribuchi S."/>
            <person name="Jenkins J."/>
            <person name="Grimwood J."/>
            <person name="Schmutz J."/>
            <person name="Mitros T."/>
            <person name="Mozaffari S.V."/>
            <person name="Suzuki Y."/>
            <person name="Haramoto Y."/>
            <person name="Yamamoto T.S."/>
            <person name="Takagi C."/>
            <person name="Heald R."/>
            <person name="Miller K."/>
            <person name="Haudenschild C."/>
            <person name="Kitzman J."/>
            <person name="Nakayama T."/>
            <person name="Izutsu Y."/>
            <person name="Robert J."/>
            <person name="Fortriede J."/>
            <person name="Burns K."/>
            <person name="Lotay V."/>
            <person name="Karimi K."/>
            <person name="Yasuoka Y."/>
            <person name="Dichmann D.S."/>
            <person name="Flajnik M.F."/>
            <person name="Houston D.W."/>
            <person name="Shendure J."/>
            <person name="DuPasquier L."/>
            <person name="Vize P.D."/>
            <person name="Zorn A.M."/>
            <person name="Ito M."/>
            <person name="Marcotte E.M."/>
            <person name="Wallingford J.B."/>
            <person name="Ito Y."/>
            <person name="Asashima M."/>
            <person name="Ueno N."/>
            <person name="Matsuda Y."/>
            <person name="Veenstra G.J."/>
            <person name="Fujiyama A."/>
            <person name="Harland R.M."/>
            <person name="Taira M."/>
            <person name="Rokhsar D.S."/>
        </authorList>
    </citation>
    <scope>NUCLEOTIDE SEQUENCE [LARGE SCALE GENOMIC DNA]</scope>
    <source>
        <strain evidence="2">J</strain>
    </source>
</reference>
<evidence type="ECO:0000313" key="2">
    <source>
        <dbReference type="Proteomes" id="UP000694892"/>
    </source>
</evidence>
<evidence type="ECO:0000313" key="1">
    <source>
        <dbReference type="EMBL" id="OCT63804.1"/>
    </source>
</evidence>
<organism evidence="1 2">
    <name type="scientific">Xenopus laevis</name>
    <name type="common">African clawed frog</name>
    <dbReference type="NCBI Taxonomy" id="8355"/>
    <lineage>
        <taxon>Eukaryota</taxon>
        <taxon>Metazoa</taxon>
        <taxon>Chordata</taxon>
        <taxon>Craniata</taxon>
        <taxon>Vertebrata</taxon>
        <taxon>Euteleostomi</taxon>
        <taxon>Amphibia</taxon>
        <taxon>Batrachia</taxon>
        <taxon>Anura</taxon>
        <taxon>Pipoidea</taxon>
        <taxon>Pipidae</taxon>
        <taxon>Xenopodinae</taxon>
        <taxon>Xenopus</taxon>
        <taxon>Xenopus</taxon>
    </lineage>
</organism>
<proteinExistence type="predicted"/>
<dbReference type="EMBL" id="CM004482">
    <property type="protein sequence ID" value="OCT63804.1"/>
    <property type="molecule type" value="Genomic_DNA"/>
</dbReference>
<protein>
    <submittedName>
        <fullName evidence="1">Uncharacterized protein</fullName>
    </submittedName>
</protein>
<name>A0A974BZR8_XENLA</name>
<sequence length="79" mass="9060">MLLFCCLGHKGQSSPQFVTYYCSILNVEERALRCSAFIRKGCFRLFSIFMASLLYRSLFCPLVHNLSVLITISENVFVL</sequence>
<gene>
    <name evidence="1" type="ORF">XELAEV_18044901mg</name>
</gene>
<accession>A0A974BZR8</accession>